<dbReference type="RefSeq" id="WP_039819042.1">
    <property type="nucleotide sequence ID" value="NZ_UGRY01000008.1"/>
</dbReference>
<dbReference type="Pfam" id="PF04149">
    <property type="entry name" value="DUF397"/>
    <property type="match status" value="1"/>
</dbReference>
<dbReference type="AlphaFoldDB" id="A0A379JNE7"/>
<sequence>MTTDADWRKSSYSNGSGNCVEVGFYADGTIGVRDTKQHGHGPVLRFHPEAWASFVVSTAAGEYDRP</sequence>
<keyword evidence="3" id="KW-1185">Reference proteome</keyword>
<feature type="domain" description="DUF397" evidence="1">
    <location>
        <begin position="5"/>
        <end position="56"/>
    </location>
</feature>
<dbReference type="OrthoDB" id="4562195at2"/>
<dbReference type="EMBL" id="UGRY01000008">
    <property type="protein sequence ID" value="SUD49543.1"/>
    <property type="molecule type" value="Genomic_DNA"/>
</dbReference>
<dbReference type="Proteomes" id="UP000255467">
    <property type="component" value="Unassembled WGS sequence"/>
</dbReference>
<proteinExistence type="predicted"/>
<protein>
    <submittedName>
        <fullName evidence="2">Domain of uncharacterized function (DUF397)</fullName>
    </submittedName>
</protein>
<accession>A0A379JNE7</accession>
<evidence type="ECO:0000259" key="1">
    <source>
        <dbReference type="Pfam" id="PF04149"/>
    </source>
</evidence>
<evidence type="ECO:0000313" key="3">
    <source>
        <dbReference type="Proteomes" id="UP000255467"/>
    </source>
</evidence>
<name>A0A379JNE7_9NOCA</name>
<evidence type="ECO:0000313" key="2">
    <source>
        <dbReference type="EMBL" id="SUD49543.1"/>
    </source>
</evidence>
<reference evidence="2 3" key="1">
    <citation type="submission" date="2018-06" db="EMBL/GenBank/DDBJ databases">
        <authorList>
            <consortium name="Pathogen Informatics"/>
            <person name="Doyle S."/>
        </authorList>
    </citation>
    <scope>NUCLEOTIDE SEQUENCE [LARGE SCALE GENOMIC DNA]</scope>
    <source>
        <strain evidence="2 3">NCTC1934</strain>
    </source>
</reference>
<dbReference type="InterPro" id="IPR007278">
    <property type="entry name" value="DUF397"/>
</dbReference>
<gene>
    <name evidence="2" type="ORF">NCTC1934_06897</name>
</gene>
<organism evidence="2 3">
    <name type="scientific">Nocardia otitidiscaviarum</name>
    <dbReference type="NCBI Taxonomy" id="1823"/>
    <lineage>
        <taxon>Bacteria</taxon>
        <taxon>Bacillati</taxon>
        <taxon>Actinomycetota</taxon>
        <taxon>Actinomycetes</taxon>
        <taxon>Mycobacteriales</taxon>
        <taxon>Nocardiaceae</taxon>
        <taxon>Nocardia</taxon>
    </lineage>
</organism>